<keyword evidence="3" id="KW-1185">Reference proteome</keyword>
<geneLocation type="plasmid" evidence="3">
    <name>psms3-3</name>
</geneLocation>
<sequence>MLRESEADELPVKEQTVCIYGEIPMLLVAQEKRMLADRCWQLPTSCFRPGAPDCLESRQESGTPNHFHQTSLEWPAPSE</sequence>
<evidence type="ECO:0000256" key="1">
    <source>
        <dbReference type="SAM" id="MobiDB-lite"/>
    </source>
</evidence>
<reference evidence="2 3" key="1">
    <citation type="submission" date="2017-07" db="EMBL/GenBank/DDBJ databases">
        <title>Genome Sequence of Antarctobacter heliothermus Strain SMS3 Isolated from a culture of the Diatom Skeletonema marinoi.</title>
        <authorList>
            <person name="Topel M."/>
            <person name="Pinder M.I.M."/>
            <person name="Johansson O.N."/>
            <person name="Kourtchenko O."/>
            <person name="Godhe A."/>
            <person name="Clarke A.K."/>
        </authorList>
    </citation>
    <scope>NUCLEOTIDE SEQUENCE [LARGE SCALE GENOMIC DNA]</scope>
    <source>
        <strain evidence="2 3">SMS3</strain>
        <plasmid evidence="3">Plasmid psms3-3</plasmid>
    </source>
</reference>
<gene>
    <name evidence="2" type="ORF">ANTHELSMS3_04572</name>
</gene>
<organism evidence="2 3">
    <name type="scientific">Antarctobacter heliothermus</name>
    <dbReference type="NCBI Taxonomy" id="74033"/>
    <lineage>
        <taxon>Bacteria</taxon>
        <taxon>Pseudomonadati</taxon>
        <taxon>Pseudomonadota</taxon>
        <taxon>Alphaproteobacteria</taxon>
        <taxon>Rhodobacterales</taxon>
        <taxon>Roseobacteraceae</taxon>
        <taxon>Antarctobacter</taxon>
    </lineage>
</organism>
<evidence type="ECO:0000313" key="2">
    <source>
        <dbReference type="EMBL" id="ASP23673.1"/>
    </source>
</evidence>
<name>A0A222EBV5_9RHOB</name>
<evidence type="ECO:0000313" key="3">
    <source>
        <dbReference type="Proteomes" id="UP000203589"/>
    </source>
</evidence>
<dbReference type="KEGG" id="aht:ANTHELSMS3_04572"/>
<proteinExistence type="predicted"/>
<feature type="compositionally biased region" description="Polar residues" evidence="1">
    <location>
        <begin position="60"/>
        <end position="72"/>
    </location>
</feature>
<dbReference type="EMBL" id="CP022543">
    <property type="protein sequence ID" value="ASP23673.1"/>
    <property type="molecule type" value="Genomic_DNA"/>
</dbReference>
<protein>
    <submittedName>
        <fullName evidence="2">Uncharacterized protein</fullName>
    </submittedName>
</protein>
<dbReference type="AlphaFoldDB" id="A0A222EBV5"/>
<dbReference type="Proteomes" id="UP000203589">
    <property type="component" value="Plasmid pSMS3-3"/>
</dbReference>
<accession>A0A222EBV5</accession>
<feature type="region of interest" description="Disordered" evidence="1">
    <location>
        <begin position="57"/>
        <end position="79"/>
    </location>
</feature>
<keyword evidence="2" id="KW-0614">Plasmid</keyword>